<keyword evidence="2" id="KW-0719">Serine esterase</keyword>
<evidence type="ECO:0000313" key="5">
    <source>
        <dbReference type="Proteomes" id="UP000504628"/>
    </source>
</evidence>
<evidence type="ECO:0000313" key="6">
    <source>
        <dbReference type="RefSeq" id="XP_035867868.1"/>
    </source>
</evidence>
<dbReference type="GO" id="GO:0005615">
    <property type="term" value="C:extracellular space"/>
    <property type="evidence" value="ECO:0007669"/>
    <property type="project" value="TreeGrafter"/>
</dbReference>
<proteinExistence type="inferred from homology"/>
<reference evidence="6" key="1">
    <citation type="submission" date="2025-08" db="UniProtKB">
        <authorList>
            <consortium name="RefSeq"/>
        </authorList>
    </citation>
    <scope>IDENTIFICATION</scope>
    <source>
        <tissue evidence="6">Muscle</tissue>
    </source>
</reference>
<dbReference type="InterPro" id="IPR050654">
    <property type="entry name" value="AChE-related_enzymes"/>
</dbReference>
<dbReference type="Gene3D" id="3.40.50.1820">
    <property type="entry name" value="alpha/beta hydrolase"/>
    <property type="match status" value="1"/>
</dbReference>
<feature type="domain" description="Carboxylesterase type B" evidence="4">
    <location>
        <begin position="59"/>
        <end position="113"/>
    </location>
</feature>
<comment type="similarity">
    <text evidence="1">Belongs to the type-B carboxylesterase/lipase family.</text>
</comment>
<dbReference type="OrthoDB" id="3200163at2759"/>
<dbReference type="InterPro" id="IPR029058">
    <property type="entry name" value="AB_hydrolase_fold"/>
</dbReference>
<dbReference type="InParanoid" id="A0A7E6CLR9"/>
<dbReference type="GeneID" id="118497500"/>
<accession>A0A7E6CLR9</accession>
<gene>
    <name evidence="6" type="primary">LOC118497500</name>
</gene>
<dbReference type="SUPFAM" id="SSF53474">
    <property type="entry name" value="alpha/beta-Hydrolases"/>
    <property type="match status" value="1"/>
</dbReference>
<dbReference type="RefSeq" id="XP_035867868.1">
    <property type="nucleotide sequence ID" value="XM_036011975.1"/>
</dbReference>
<organism evidence="5 6">
    <name type="scientific">Phyllostomus discolor</name>
    <name type="common">pale spear-nosed bat</name>
    <dbReference type="NCBI Taxonomy" id="89673"/>
    <lineage>
        <taxon>Eukaryota</taxon>
        <taxon>Metazoa</taxon>
        <taxon>Chordata</taxon>
        <taxon>Craniata</taxon>
        <taxon>Vertebrata</taxon>
        <taxon>Euteleostomi</taxon>
        <taxon>Mammalia</taxon>
        <taxon>Eutheria</taxon>
        <taxon>Laurasiatheria</taxon>
        <taxon>Chiroptera</taxon>
        <taxon>Yangochiroptera</taxon>
        <taxon>Phyllostomidae</taxon>
        <taxon>Phyllostominae</taxon>
        <taxon>Phyllostomus</taxon>
    </lineage>
</organism>
<dbReference type="Proteomes" id="UP000504628">
    <property type="component" value="Chromosome 12"/>
</dbReference>
<dbReference type="GO" id="GO:0006581">
    <property type="term" value="P:acetylcholine catabolic process"/>
    <property type="evidence" value="ECO:0007669"/>
    <property type="project" value="TreeGrafter"/>
</dbReference>
<evidence type="ECO:0000256" key="2">
    <source>
        <dbReference type="ARBA" id="ARBA00022487"/>
    </source>
</evidence>
<dbReference type="Pfam" id="PF00135">
    <property type="entry name" value="COesterase"/>
    <property type="match status" value="1"/>
</dbReference>
<keyword evidence="3" id="KW-0378">Hydrolase</keyword>
<evidence type="ECO:0000256" key="3">
    <source>
        <dbReference type="ARBA" id="ARBA00022801"/>
    </source>
</evidence>
<sequence length="124" mass="13832">MDRETLKAILQTILTMMHWSSFLEDSKPTHVRADHGDEMFFAFGTSSWSSHSVRNTKEPLAVTEYGVLQGKQIHGKMPINVFLGVSFSRPPVGACRFAAPELPEPWEGVRDAITCARQDSNLSP</sequence>
<dbReference type="PANTHER" id="PTHR43918">
    <property type="entry name" value="ACETYLCHOLINESTERASE"/>
    <property type="match status" value="1"/>
</dbReference>
<dbReference type="InterPro" id="IPR002018">
    <property type="entry name" value="CarbesteraseB"/>
</dbReference>
<evidence type="ECO:0000256" key="1">
    <source>
        <dbReference type="ARBA" id="ARBA00005964"/>
    </source>
</evidence>
<keyword evidence="5" id="KW-1185">Reference proteome</keyword>
<dbReference type="GO" id="GO:0005886">
    <property type="term" value="C:plasma membrane"/>
    <property type="evidence" value="ECO:0007669"/>
    <property type="project" value="TreeGrafter"/>
</dbReference>
<dbReference type="KEGG" id="pdic:118497500"/>
<name>A0A7E6CLR9_9CHIR</name>
<evidence type="ECO:0000259" key="4">
    <source>
        <dbReference type="Pfam" id="PF00135"/>
    </source>
</evidence>
<protein>
    <submittedName>
        <fullName evidence="6">Carboxylesterase 4A-like isoform X1</fullName>
    </submittedName>
</protein>
<dbReference type="AlphaFoldDB" id="A0A7E6CLR9"/>
<dbReference type="GO" id="GO:0019695">
    <property type="term" value="P:choline metabolic process"/>
    <property type="evidence" value="ECO:0007669"/>
    <property type="project" value="TreeGrafter"/>
</dbReference>
<dbReference type="GO" id="GO:0003990">
    <property type="term" value="F:acetylcholinesterase activity"/>
    <property type="evidence" value="ECO:0007669"/>
    <property type="project" value="TreeGrafter"/>
</dbReference>
<dbReference type="PANTHER" id="PTHR43918:SF4">
    <property type="entry name" value="CARBOXYLIC ESTER HYDROLASE"/>
    <property type="match status" value="1"/>
</dbReference>